<evidence type="ECO:0000313" key="3">
    <source>
        <dbReference type="Proteomes" id="UP001258994"/>
    </source>
</evidence>
<reference evidence="3" key="1">
    <citation type="submission" date="2023-09" db="EMBL/GenBank/DDBJ databases">
        <authorList>
            <person name="Li S."/>
            <person name="Li X."/>
            <person name="Zhang C."/>
            <person name="Zhao Z."/>
        </authorList>
    </citation>
    <scope>NUCLEOTIDE SEQUENCE [LARGE SCALE GENOMIC DNA]</scope>
    <source>
        <strain evidence="3">SQ149</strain>
    </source>
</reference>
<dbReference type="InterPro" id="IPR029069">
    <property type="entry name" value="HotDog_dom_sf"/>
</dbReference>
<protein>
    <submittedName>
        <fullName evidence="2">MaoC/PaaZ C-terminal domain-containing protein</fullName>
    </submittedName>
</protein>
<dbReference type="EMBL" id="CP134145">
    <property type="protein sequence ID" value="WNC74212.1"/>
    <property type="molecule type" value="Genomic_DNA"/>
</dbReference>
<sequence>MTMIKAESFTYTDTDKKYWNDLIPGQQYAYGEYQVSEQEIIAFAKNYDPMEFHTDPGKAKASPLGVLCASGVHTLAIKQRLSFDNVFKYWHIVAGKSLRQCQFIRPVLVNDIISATMTILELDDSSQPHQGIVVIKVQVKNHKQQVVLKVEGEVVLLKKPT</sequence>
<dbReference type="Proteomes" id="UP001258994">
    <property type="component" value="Chromosome"/>
</dbReference>
<dbReference type="PANTHER" id="PTHR43664:SF1">
    <property type="entry name" value="BETA-METHYLMALYL-COA DEHYDRATASE"/>
    <property type="match status" value="1"/>
</dbReference>
<gene>
    <name evidence="2" type="ORF">RGQ13_09525</name>
</gene>
<evidence type="ECO:0000313" key="2">
    <source>
        <dbReference type="EMBL" id="WNC74212.1"/>
    </source>
</evidence>
<proteinExistence type="predicted"/>
<dbReference type="Gene3D" id="3.10.129.10">
    <property type="entry name" value="Hotdog Thioesterase"/>
    <property type="match status" value="1"/>
</dbReference>
<dbReference type="InterPro" id="IPR052342">
    <property type="entry name" value="MCH/BMMD"/>
</dbReference>
<evidence type="ECO:0000259" key="1">
    <source>
        <dbReference type="Pfam" id="PF01575"/>
    </source>
</evidence>
<dbReference type="Pfam" id="PF01575">
    <property type="entry name" value="MaoC_dehydratas"/>
    <property type="match status" value="1"/>
</dbReference>
<keyword evidence="3" id="KW-1185">Reference proteome</keyword>
<dbReference type="InterPro" id="IPR002539">
    <property type="entry name" value="MaoC-like_dom"/>
</dbReference>
<organism evidence="2 3">
    <name type="scientific">Thalassotalea psychrophila</name>
    <dbReference type="NCBI Taxonomy" id="3065647"/>
    <lineage>
        <taxon>Bacteria</taxon>
        <taxon>Pseudomonadati</taxon>
        <taxon>Pseudomonadota</taxon>
        <taxon>Gammaproteobacteria</taxon>
        <taxon>Alteromonadales</taxon>
        <taxon>Colwelliaceae</taxon>
        <taxon>Thalassotalea</taxon>
    </lineage>
</organism>
<dbReference type="SUPFAM" id="SSF54637">
    <property type="entry name" value="Thioesterase/thiol ester dehydrase-isomerase"/>
    <property type="match status" value="1"/>
</dbReference>
<feature type="domain" description="MaoC-like" evidence="1">
    <location>
        <begin position="24"/>
        <end position="138"/>
    </location>
</feature>
<dbReference type="PANTHER" id="PTHR43664">
    <property type="entry name" value="MONOAMINE OXIDASE-RELATED"/>
    <property type="match status" value="1"/>
</dbReference>
<accession>A0ABY9TZC3</accession>
<name>A0ABY9TZC3_9GAMM</name>
<dbReference type="RefSeq" id="WP_348393319.1">
    <property type="nucleotide sequence ID" value="NZ_CP134145.1"/>
</dbReference>